<keyword evidence="3" id="KW-1185">Reference proteome</keyword>
<dbReference type="Pfam" id="PF17920">
    <property type="entry name" value="TetR_C_16"/>
    <property type="match status" value="1"/>
</dbReference>
<dbReference type="PRINTS" id="PR00455">
    <property type="entry name" value="HTHTETR"/>
</dbReference>
<evidence type="ECO:0000313" key="2">
    <source>
        <dbReference type="EMBL" id="ANF55323.1"/>
    </source>
</evidence>
<dbReference type="InterPro" id="IPR036271">
    <property type="entry name" value="Tet_transcr_reg_TetR-rel_C_sf"/>
</dbReference>
<dbReference type="Proteomes" id="UP000077603">
    <property type="component" value="Chromosome"/>
</dbReference>
<reference evidence="2 3" key="1">
    <citation type="journal article" date="2014" name="Genome Announc.">
        <title>Genome Sequence of a Promising Hydrogen-Producing Facultative Anaerobic Bacterium, Brevundimonas naejangsanensis Strain B1.</title>
        <authorList>
            <person name="Su H."/>
            <person name="Zhang T."/>
            <person name="Bao M."/>
            <person name="Jiang Y."/>
            <person name="Wang Y."/>
            <person name="Tan T."/>
        </authorList>
    </citation>
    <scope>NUCLEOTIDE SEQUENCE [LARGE SCALE GENOMIC DNA]</scope>
    <source>
        <strain evidence="2 3">B1</strain>
    </source>
</reference>
<organism evidence="2 3">
    <name type="scientific">Brevundimonas naejangsanensis</name>
    <dbReference type="NCBI Taxonomy" id="588932"/>
    <lineage>
        <taxon>Bacteria</taxon>
        <taxon>Pseudomonadati</taxon>
        <taxon>Pseudomonadota</taxon>
        <taxon>Alphaproteobacteria</taxon>
        <taxon>Caulobacterales</taxon>
        <taxon>Caulobacteraceae</taxon>
        <taxon>Brevundimonas</taxon>
    </lineage>
</organism>
<dbReference type="Gene3D" id="1.10.357.10">
    <property type="entry name" value="Tetracycline Repressor, domain 2"/>
    <property type="match status" value="1"/>
</dbReference>
<dbReference type="PANTHER" id="PTHR30055">
    <property type="entry name" value="HTH-TYPE TRANSCRIPTIONAL REGULATOR RUTR"/>
    <property type="match status" value="1"/>
</dbReference>
<dbReference type="EMBL" id="CP015614">
    <property type="protein sequence ID" value="ANF55323.1"/>
    <property type="molecule type" value="Genomic_DNA"/>
</dbReference>
<dbReference type="SUPFAM" id="SSF48498">
    <property type="entry name" value="Tetracyclin repressor-like, C-terminal domain"/>
    <property type="match status" value="1"/>
</dbReference>
<dbReference type="Pfam" id="PF00440">
    <property type="entry name" value="TetR_N"/>
    <property type="match status" value="1"/>
</dbReference>
<dbReference type="SUPFAM" id="SSF46689">
    <property type="entry name" value="Homeodomain-like"/>
    <property type="match status" value="1"/>
</dbReference>
<protein>
    <submittedName>
        <fullName evidence="2">TetR family transcriptional regulator</fullName>
    </submittedName>
</protein>
<proteinExistence type="predicted"/>
<dbReference type="PANTHER" id="PTHR30055:SF235">
    <property type="entry name" value="TRANSCRIPTIONAL REGULATORY PROTEIN"/>
    <property type="match status" value="1"/>
</dbReference>
<dbReference type="PROSITE" id="PS50977">
    <property type="entry name" value="HTH_TETR_2"/>
    <property type="match status" value="1"/>
</dbReference>
<dbReference type="InterPro" id="IPR050109">
    <property type="entry name" value="HTH-type_TetR-like_transc_reg"/>
</dbReference>
<dbReference type="KEGG" id="bne:DA69_11555"/>
<dbReference type="InterPro" id="IPR001647">
    <property type="entry name" value="HTH_TetR"/>
</dbReference>
<evidence type="ECO:0000256" key="1">
    <source>
        <dbReference type="ARBA" id="ARBA00023125"/>
    </source>
</evidence>
<gene>
    <name evidence="2" type="ORF">DA69_11555</name>
</gene>
<dbReference type="InterPro" id="IPR041678">
    <property type="entry name" value="TetR_C_16"/>
</dbReference>
<dbReference type="OrthoDB" id="2356263at2"/>
<dbReference type="RefSeq" id="WP_051582051.1">
    <property type="nucleotide sequence ID" value="NZ_CP015614.1"/>
</dbReference>
<evidence type="ECO:0000313" key="3">
    <source>
        <dbReference type="Proteomes" id="UP000077603"/>
    </source>
</evidence>
<dbReference type="AlphaFoldDB" id="A0A172Y7X0"/>
<name>A0A172Y7X0_9CAUL</name>
<dbReference type="InterPro" id="IPR009057">
    <property type="entry name" value="Homeodomain-like_sf"/>
</dbReference>
<dbReference type="GO" id="GO:0000976">
    <property type="term" value="F:transcription cis-regulatory region binding"/>
    <property type="evidence" value="ECO:0007669"/>
    <property type="project" value="TreeGrafter"/>
</dbReference>
<dbReference type="GO" id="GO:0003700">
    <property type="term" value="F:DNA-binding transcription factor activity"/>
    <property type="evidence" value="ECO:0007669"/>
    <property type="project" value="TreeGrafter"/>
</dbReference>
<dbReference type="eggNOG" id="COG1309">
    <property type="taxonomic scope" value="Bacteria"/>
</dbReference>
<keyword evidence="1" id="KW-0238">DNA-binding</keyword>
<accession>A0A172Y7X0</accession>
<dbReference type="STRING" id="588932.DA69_11555"/>
<sequence length="202" mass="21876">MECDQLVLCDVPRPRNANATRQAILEAARERFCAESYDDVGMRDVARDVGVDAALISRYFGSKEDLFVAVLDSCKNGRDLMDGPRDDFGQRLAREIVYGEAAACAPDDGSGRMRGLLILLRSIGSSKAMDVVQHTTNSRFFEPLTQWIGGEDAPVRARLAAGLIMGMAISRELSDGFSNLDEAQKASLAGRMADALQGLVDG</sequence>